<evidence type="ECO:0000313" key="4">
    <source>
        <dbReference type="EMBL" id="GGK17605.1"/>
    </source>
</evidence>
<dbReference type="SUPFAM" id="SSF51206">
    <property type="entry name" value="cAMP-binding domain-like"/>
    <property type="match status" value="1"/>
</dbReference>
<dbReference type="EMBL" id="BMQC01000002">
    <property type="protein sequence ID" value="GGK17605.1"/>
    <property type="molecule type" value="Genomic_DNA"/>
</dbReference>
<dbReference type="Gene3D" id="2.60.120.10">
    <property type="entry name" value="Jelly Rolls"/>
    <property type="match status" value="1"/>
</dbReference>
<keyword evidence="2" id="KW-1133">Transmembrane helix</keyword>
<protein>
    <recommendedName>
        <fullName evidence="3">Cyclic nucleotide-binding domain-containing protein</fullName>
    </recommendedName>
</protein>
<name>A0A8J3FI69_9ACTN</name>
<organism evidence="4 5">
    <name type="scientific">Pilimelia terevasa</name>
    <dbReference type="NCBI Taxonomy" id="53372"/>
    <lineage>
        <taxon>Bacteria</taxon>
        <taxon>Bacillati</taxon>
        <taxon>Actinomycetota</taxon>
        <taxon>Actinomycetes</taxon>
        <taxon>Micromonosporales</taxon>
        <taxon>Micromonosporaceae</taxon>
        <taxon>Pilimelia</taxon>
    </lineage>
</organism>
<feature type="region of interest" description="Disordered" evidence="1">
    <location>
        <begin position="710"/>
        <end position="738"/>
    </location>
</feature>
<dbReference type="AlphaFoldDB" id="A0A8J3FI69"/>
<evidence type="ECO:0000256" key="1">
    <source>
        <dbReference type="SAM" id="MobiDB-lite"/>
    </source>
</evidence>
<feature type="transmembrane region" description="Helical" evidence="2">
    <location>
        <begin position="414"/>
        <end position="436"/>
    </location>
</feature>
<dbReference type="PROSITE" id="PS50042">
    <property type="entry name" value="CNMP_BINDING_3"/>
    <property type="match status" value="1"/>
</dbReference>
<gene>
    <name evidence="4" type="ORF">GCM10010124_07690</name>
</gene>
<dbReference type="Gene3D" id="2.60.40.10">
    <property type="entry name" value="Immunoglobulins"/>
    <property type="match status" value="1"/>
</dbReference>
<feature type="region of interest" description="Disordered" evidence="1">
    <location>
        <begin position="938"/>
        <end position="1029"/>
    </location>
</feature>
<feature type="transmembrane region" description="Helical" evidence="2">
    <location>
        <begin position="211"/>
        <end position="230"/>
    </location>
</feature>
<evidence type="ECO:0000313" key="5">
    <source>
        <dbReference type="Proteomes" id="UP000662200"/>
    </source>
</evidence>
<feature type="compositionally biased region" description="Low complexity" evidence="1">
    <location>
        <begin position="981"/>
        <end position="1004"/>
    </location>
</feature>
<comment type="caution">
    <text evidence="4">The sequence shown here is derived from an EMBL/GenBank/DDBJ whole genome shotgun (WGS) entry which is preliminary data.</text>
</comment>
<feature type="transmembrane region" description="Helical" evidence="2">
    <location>
        <begin position="180"/>
        <end position="199"/>
    </location>
</feature>
<evidence type="ECO:0000256" key="2">
    <source>
        <dbReference type="SAM" id="Phobius"/>
    </source>
</evidence>
<dbReference type="InterPro" id="IPR018490">
    <property type="entry name" value="cNMP-bd_dom_sf"/>
</dbReference>
<proteinExistence type="predicted"/>
<reference evidence="4" key="2">
    <citation type="submission" date="2020-09" db="EMBL/GenBank/DDBJ databases">
        <authorList>
            <person name="Sun Q."/>
            <person name="Ohkuma M."/>
        </authorList>
    </citation>
    <scope>NUCLEOTIDE SEQUENCE</scope>
    <source>
        <strain evidence="4">JCM 3091</strain>
    </source>
</reference>
<dbReference type="InterPro" id="IPR013783">
    <property type="entry name" value="Ig-like_fold"/>
</dbReference>
<sequence>MAVVESRTDVWQVLAGHAPDPSDGPGMSFPFDDPQRDRARPVLRAGVEQASLVSVRGEPYVLLRSPEPGGRAHLVRLSADEAALTALMDGTRSVNQLVAEFARLTGRLAAEQVVRVIADLAANGMLDRPAAAPARRPATLAGTGRGLLAALRGRRMVVADVDGAVTAAHRVLGWLLRRPVAIGLAAVALVGVGLFGWTWSTAAYPLFQLGGSYVTGILVLLLLHVLALVVHECGHALAAKHAGREVGPAGVLLYFGVPAVFVDTTDVWLAGRGARLRTVAAGPAATLVLAGAAQLAGLAAPPLAPVAFALAFVCYFQTVVNLCPLLPLDGHYLLSDWLELPNLRVRGQAALAARLRGKATAWRELDGDGRLVTLYGLLGAGYLLVVANLAVRLWRDRLGGLALGLWPQGPGGRLLLAGVLLGAAAPLLYPVAGWGVRLLRRRAAGRREAGTSGRRLAALRGTILAQLPDGALEGLASRATWRYPAAGEQVGRAGQPAEAVLAVVAGVAEARTPGDVAGTIRQRVGPGGLIALASVLRGTPSAADWHVGPETVLLSLPPDAVAAAMSPLPEAGAAERTEAEALFADTPALEWLPEEDRFGLAAAAAPVFLNPGQPVTLTPDRDAVVIASGEVTLPDGRGLRRGTLIGPLGDGPETEVAVARTPVRLWSLAVQAGAPLLVSAALGAPPADPRDPAPAPAPRAFTGGGIVAADGAAPRFGPHPTTGYPPLAAPPGPPPPPAYDRDRRFQRHLWWLVYPVLVLAAVLTGAQALPTTAWAELPDARLLLTAEKGTVRTVVAGTGRTLDAGDRVYLAEGDRVTSADHATATFTYRGGARVQLCAGGEVAVGALRGGPDRAADPAASLTLSHGTLVADTTPSSAAYPPLALTVYDQGRALTNAGPARFSTSAGETAVVRGGVLADGAPLATTPGEVSCDLETGFPTTNGPTIPATFGPTGTATPTPTATPSPTPSPTPSATPTPTPTAAPSRTTAAPSRPPVADRVPPRVSGLSASPGELDQGPPPEGACKPETRAGDTATVTVSVSDNADGALSVTGGWSTAGAAGEVAMSGSGGKWTGTFRVGYAEGHKGGGKITITVTATDKAGNTGRSSTAITLNPCKPG</sequence>
<feature type="transmembrane region" description="Helical" evidence="2">
    <location>
        <begin position="372"/>
        <end position="394"/>
    </location>
</feature>
<feature type="region of interest" description="Disordered" evidence="1">
    <location>
        <begin position="685"/>
        <end position="704"/>
    </location>
</feature>
<feature type="compositionally biased region" description="Low complexity" evidence="1">
    <location>
        <begin position="943"/>
        <end position="959"/>
    </location>
</feature>
<keyword evidence="2" id="KW-0812">Transmembrane</keyword>
<dbReference type="GO" id="GO:0005975">
    <property type="term" value="P:carbohydrate metabolic process"/>
    <property type="evidence" value="ECO:0007669"/>
    <property type="project" value="UniProtKB-ARBA"/>
</dbReference>
<reference evidence="4" key="1">
    <citation type="journal article" date="2014" name="Int. J. Syst. Evol. Microbiol.">
        <title>Complete genome sequence of Corynebacterium casei LMG S-19264T (=DSM 44701T), isolated from a smear-ripened cheese.</title>
        <authorList>
            <consortium name="US DOE Joint Genome Institute (JGI-PGF)"/>
            <person name="Walter F."/>
            <person name="Albersmeier A."/>
            <person name="Kalinowski J."/>
            <person name="Ruckert C."/>
        </authorList>
    </citation>
    <scope>NUCLEOTIDE SEQUENCE</scope>
    <source>
        <strain evidence="4">JCM 3091</strain>
    </source>
</reference>
<keyword evidence="5" id="KW-1185">Reference proteome</keyword>
<feature type="domain" description="Cyclic nucleotide-binding" evidence="3">
    <location>
        <begin position="463"/>
        <end position="543"/>
    </location>
</feature>
<accession>A0A8J3FI69</accession>
<dbReference type="Proteomes" id="UP000662200">
    <property type="component" value="Unassembled WGS sequence"/>
</dbReference>
<evidence type="ECO:0000259" key="3">
    <source>
        <dbReference type="PROSITE" id="PS50042"/>
    </source>
</evidence>
<feature type="compositionally biased region" description="Pro residues" evidence="1">
    <location>
        <begin position="960"/>
        <end position="980"/>
    </location>
</feature>
<dbReference type="InterPro" id="IPR000595">
    <property type="entry name" value="cNMP-bd_dom"/>
</dbReference>
<feature type="transmembrane region" description="Helical" evidence="2">
    <location>
        <begin position="749"/>
        <end position="769"/>
    </location>
</feature>
<feature type="compositionally biased region" description="Pro residues" evidence="1">
    <location>
        <begin position="727"/>
        <end position="738"/>
    </location>
</feature>
<dbReference type="InterPro" id="IPR014710">
    <property type="entry name" value="RmlC-like_jellyroll"/>
</dbReference>
<keyword evidence="2" id="KW-0472">Membrane</keyword>